<keyword evidence="5" id="KW-1185">Reference proteome</keyword>
<proteinExistence type="predicted"/>
<dbReference type="Pfam" id="PF09423">
    <property type="entry name" value="PhoD"/>
    <property type="match status" value="1"/>
</dbReference>
<dbReference type="Gene3D" id="2.60.40.380">
    <property type="entry name" value="Purple acid phosphatase-like, N-terminal"/>
    <property type="match status" value="1"/>
</dbReference>
<dbReference type="SUPFAM" id="SSF56300">
    <property type="entry name" value="Metallo-dependent phosphatases"/>
    <property type="match status" value="1"/>
</dbReference>
<dbReference type="InterPro" id="IPR038607">
    <property type="entry name" value="PhoD-like_sf"/>
</dbReference>
<accession>A0A1I4D950</accession>
<dbReference type="Proteomes" id="UP000199473">
    <property type="component" value="Unassembled WGS sequence"/>
</dbReference>
<evidence type="ECO:0000313" key="5">
    <source>
        <dbReference type="Proteomes" id="UP000199473"/>
    </source>
</evidence>
<dbReference type="PANTHER" id="PTHR43606:SF2">
    <property type="entry name" value="ALKALINE PHOSPHATASE FAMILY PROTEIN (AFU_ORTHOLOGUE AFUA_5G03860)"/>
    <property type="match status" value="1"/>
</dbReference>
<dbReference type="InterPro" id="IPR032093">
    <property type="entry name" value="PhoD_N"/>
</dbReference>
<reference evidence="4 5" key="1">
    <citation type="submission" date="2016-10" db="EMBL/GenBank/DDBJ databases">
        <authorList>
            <person name="de Groot N.N."/>
        </authorList>
    </citation>
    <scope>NUCLEOTIDE SEQUENCE [LARGE SCALE GENOMIC DNA]</scope>
    <source>
        <strain evidence="4 5">DSM 19981</strain>
    </source>
</reference>
<evidence type="ECO:0000313" key="4">
    <source>
        <dbReference type="EMBL" id="SFK90304.1"/>
    </source>
</evidence>
<dbReference type="AlphaFoldDB" id="A0A1I4D950"/>
<protein>
    <submittedName>
        <fullName evidence="4">Alkaline phosphatase D</fullName>
    </submittedName>
</protein>
<dbReference type="Gene3D" id="3.60.21.70">
    <property type="entry name" value="PhoD-like phosphatase"/>
    <property type="match status" value="1"/>
</dbReference>
<sequence length="501" mass="54763">MRRRTLLLAAPALALSLPARAAAATPFALGVASGDPGPTGFVIWTRLMPAPGGALPDQPVPVDWVVAEDEAFRRPAARGQAMARPDEAHSIHVEVTGLRPGAWYHYRFTALGEASPTGRARTAPAPGAEDPLHIAVANCQQYEHGFYAAHRHIAASNPDLVAFLGDYIYEASWGRNLVRSHASPTARTLEDYRARYALYRSDPDLQAAHAACPWVVTWDDHEVSNDYGGEIGERERGAPFLARRAAAYQAFWEHMPLPRSARPAGASARIHRRIGLGSLAQIHLLDDRQYRHPQACQPPDRGGATRVTFDQCAELADPARSILGAEQEAWLTDGLARESVRWTLIAQQTRMARLGGRQAPPVYWTDGWDGYQPARARLLSQLAARRRDQGTPLVLGGDIHAFLAAELRPDFDRPETPACAVEFVATSITSQNNARYALPFPNDPHITYADASRRGWLSLRLTQRDAVATMMALDNPLDATSGASPLARFAVAQGMPRLETA</sequence>
<feature type="domain" description="Phospholipase D N-terminal" evidence="3">
    <location>
        <begin position="29"/>
        <end position="122"/>
    </location>
</feature>
<dbReference type="Pfam" id="PF16655">
    <property type="entry name" value="PhoD_N"/>
    <property type="match status" value="1"/>
</dbReference>
<gene>
    <name evidence="4" type="ORF">SAMN02745775_11062</name>
</gene>
<dbReference type="PANTHER" id="PTHR43606">
    <property type="entry name" value="PHOSPHATASE, PUTATIVE (AFU_ORTHOLOGUE AFUA_6G08710)-RELATED"/>
    <property type="match status" value="1"/>
</dbReference>
<evidence type="ECO:0000256" key="1">
    <source>
        <dbReference type="SAM" id="SignalP"/>
    </source>
</evidence>
<dbReference type="OrthoDB" id="327733at2"/>
<feature type="chain" id="PRO_5011727797" evidence="1">
    <location>
        <begin position="22"/>
        <end position="501"/>
    </location>
</feature>
<name>A0A1I4D950_9PROT</name>
<feature type="signal peptide" evidence="1">
    <location>
        <begin position="1"/>
        <end position="21"/>
    </location>
</feature>
<dbReference type="CDD" id="cd07389">
    <property type="entry name" value="MPP_PhoD"/>
    <property type="match status" value="1"/>
</dbReference>
<dbReference type="InterPro" id="IPR018946">
    <property type="entry name" value="PhoD-like_MPP"/>
</dbReference>
<evidence type="ECO:0000259" key="3">
    <source>
        <dbReference type="Pfam" id="PF16655"/>
    </source>
</evidence>
<dbReference type="STRING" id="1123062.SAMN02745775_11062"/>
<dbReference type="RefSeq" id="WP_092961962.1">
    <property type="nucleotide sequence ID" value="NZ_FOSQ01000010.1"/>
</dbReference>
<dbReference type="InterPro" id="IPR029052">
    <property type="entry name" value="Metallo-depent_PP-like"/>
</dbReference>
<keyword evidence="1" id="KW-0732">Signal</keyword>
<organism evidence="4 5">
    <name type="scientific">Falsiroseomonas stagni DSM 19981</name>
    <dbReference type="NCBI Taxonomy" id="1123062"/>
    <lineage>
        <taxon>Bacteria</taxon>
        <taxon>Pseudomonadati</taxon>
        <taxon>Pseudomonadota</taxon>
        <taxon>Alphaproteobacteria</taxon>
        <taxon>Acetobacterales</taxon>
        <taxon>Roseomonadaceae</taxon>
        <taxon>Falsiroseomonas</taxon>
    </lineage>
</organism>
<dbReference type="InterPro" id="IPR052900">
    <property type="entry name" value="Phospholipid_Metab_Enz"/>
</dbReference>
<feature type="domain" description="PhoD-like phosphatase metallophosphatase" evidence="2">
    <location>
        <begin position="135"/>
        <end position="466"/>
    </location>
</feature>
<dbReference type="EMBL" id="FOSQ01000010">
    <property type="protein sequence ID" value="SFK90304.1"/>
    <property type="molecule type" value="Genomic_DNA"/>
</dbReference>
<evidence type="ECO:0000259" key="2">
    <source>
        <dbReference type="Pfam" id="PF09423"/>
    </source>
</evidence>